<name>A0ABR2P9F6_9ROSI</name>
<gene>
    <name evidence="1" type="ORF">V6N11_076780</name>
</gene>
<accession>A0ABR2P9F6</accession>
<evidence type="ECO:0000313" key="1">
    <source>
        <dbReference type="EMBL" id="KAK8985089.1"/>
    </source>
</evidence>
<reference evidence="1 2" key="1">
    <citation type="journal article" date="2024" name="G3 (Bethesda)">
        <title>Genome assembly of Hibiscus sabdariffa L. provides insights into metabolisms of medicinal natural products.</title>
        <authorList>
            <person name="Kim T."/>
        </authorList>
    </citation>
    <scope>NUCLEOTIDE SEQUENCE [LARGE SCALE GENOMIC DNA]</scope>
    <source>
        <strain evidence="1">TK-2024</strain>
        <tissue evidence="1">Old leaves</tissue>
    </source>
</reference>
<comment type="caution">
    <text evidence="1">The sequence shown here is derived from an EMBL/GenBank/DDBJ whole genome shotgun (WGS) entry which is preliminary data.</text>
</comment>
<protein>
    <submittedName>
        <fullName evidence="1">Uncharacterized protein</fullName>
    </submittedName>
</protein>
<dbReference type="EMBL" id="JBBPBN010000071">
    <property type="protein sequence ID" value="KAK8985089.1"/>
    <property type="molecule type" value="Genomic_DNA"/>
</dbReference>
<organism evidence="1 2">
    <name type="scientific">Hibiscus sabdariffa</name>
    <name type="common">roselle</name>
    <dbReference type="NCBI Taxonomy" id="183260"/>
    <lineage>
        <taxon>Eukaryota</taxon>
        <taxon>Viridiplantae</taxon>
        <taxon>Streptophyta</taxon>
        <taxon>Embryophyta</taxon>
        <taxon>Tracheophyta</taxon>
        <taxon>Spermatophyta</taxon>
        <taxon>Magnoliopsida</taxon>
        <taxon>eudicotyledons</taxon>
        <taxon>Gunneridae</taxon>
        <taxon>Pentapetalae</taxon>
        <taxon>rosids</taxon>
        <taxon>malvids</taxon>
        <taxon>Malvales</taxon>
        <taxon>Malvaceae</taxon>
        <taxon>Malvoideae</taxon>
        <taxon>Hibiscus</taxon>
    </lineage>
</organism>
<keyword evidence="2" id="KW-1185">Reference proteome</keyword>
<evidence type="ECO:0000313" key="2">
    <source>
        <dbReference type="Proteomes" id="UP001396334"/>
    </source>
</evidence>
<proteinExistence type="predicted"/>
<sequence>MVGNLDDGDECMELAGGVDEASIIVVRPRWISNALWEDNGECSSVECVHVLDAVVGCVDRSMEVEAVECPLTDVAQIEEVLDDIPRIEFNVIPEAVKGKR</sequence>
<dbReference type="Proteomes" id="UP001396334">
    <property type="component" value="Unassembled WGS sequence"/>
</dbReference>